<feature type="domain" description="DUF7605" evidence="4">
    <location>
        <begin position="941"/>
        <end position="1102"/>
    </location>
</feature>
<evidence type="ECO:0000313" key="5">
    <source>
        <dbReference type="EMBL" id="CAK4034253.1"/>
    </source>
</evidence>
<reference evidence="5" key="1">
    <citation type="submission" date="2023-11" db="EMBL/GenBank/DDBJ databases">
        <authorList>
            <person name="Alioto T."/>
            <person name="Alioto T."/>
            <person name="Gomez Garrido J."/>
        </authorList>
    </citation>
    <scope>NUCLEOTIDE SEQUENCE</scope>
</reference>
<evidence type="ECO:0000259" key="4">
    <source>
        <dbReference type="Pfam" id="PF24564"/>
    </source>
</evidence>
<dbReference type="InterPro" id="IPR056024">
    <property type="entry name" value="DUF7605"/>
</dbReference>
<evidence type="ECO:0000313" key="6">
    <source>
        <dbReference type="Proteomes" id="UP001296104"/>
    </source>
</evidence>
<sequence>MSATDAESLRDIATALLPKAAPDFKEVLAKPGRLYIAILRHNVPHQPGDTRIDADFVWIKGNQRLATALILGAYRAKCEIDDLPIALRCGDLVLNDDTKMADLPMKDQLVLLTAVNGQAEPLPAKSRTPLQSVNRQQKAPPQGSHDDRPKATPPKSKDQVPQPPVCTPRATSAIHTATGTLATKPEIDELRHRTSPVHVAQTIPASSRLEPEASVIQNPIRQDQVTKNEPQLDENGAEAQAYQPRDHDNPFAESQGEEPEQKRLEAGVAAGLKVLAEIEAPLKGLKDSADAQNWLTQIENVRKEAIKSRTVVGVVGNTGAGKSSVINAVLEEERLVPTNCMRACTAVVTEMSYNNSENPNAKYRAEIEFIKPEDWKRELRILFSEIFDDNNNFSKEISNPDSEASIAYAKIRAVYHRHTREMLQASDVDSLMKVKHVERVLGQVQKIAQRDPMAFNVRLRHYVDSKEKITEKQKTSNKTGEKKSKKIKREFEYWPLIKVVKIYTKAEALSTGAVIVDLPGVSDQNAARAAVAEGYMKQCTGLWIVAPITRAVDDKAAKTLLGDSFKRQLKYDGTYSAVTFICSKTDDISYTEAMDSLDLGEGMDELEEKLVDISNRKSPLLREMKNAKASKEDHEEVMQQVDDEIETWETLSEDLAAGKTVYRPSHKKRKRSSSSSSNTANKRRRRRAIDSDNGDEDYHEDEEDIEDEPCADNSSEPLTEADIEQKLDELKQVEKEGRREKRSIDARIRQLRDELDSLGDEEDQISAKKSSLCIAGRNEYSKSAIQQDFASGIRELDLEAAEEEDPDNFNPENDIRDYDEVARSLPVFCVSSRAYQKLSGRMQKDSEVPGFTEAEQTEIPQLRAHCKKLTVKGRQAGCRRFLNSLNGIKLTAQQRDAEKSFLSRTLKELEKALSKFPSAVQAAANDAVGTATGWGARKDEGGLLWSTYRATVKRNGVFAGASGARDFNAELTEPIYKQIATNWEKSFQRRLPHILQAFSKSVGSVLKNFHNAVEQRSRDKGHGLARVAMLGGQLEAYSAIFKDLTNVATQSLNEGQRELNREFTPFIAEIMSPTYEWCAEQRGPGVFVRMKNAVNDHVAKQREHMFQNAAAAVRKKLLKLCESIKKTMLDKADEVYVSMQRDYLTVVGVNKTSESRMPREERAIRRQIDEIVEGADSAMQQVLTTELNELKTGFEPNGRDALVAQNSTDEDMEMDLDGTDRQGADHEEL</sequence>
<dbReference type="Pfam" id="PF24564">
    <property type="entry name" value="DUF7605"/>
    <property type="match status" value="1"/>
</dbReference>
<evidence type="ECO:0008006" key="7">
    <source>
        <dbReference type="Google" id="ProtNLM"/>
    </source>
</evidence>
<dbReference type="EMBL" id="CAVMBE010000110">
    <property type="protein sequence ID" value="CAK4034253.1"/>
    <property type="molecule type" value="Genomic_DNA"/>
</dbReference>
<keyword evidence="6" id="KW-1185">Reference proteome</keyword>
<comment type="caution">
    <text evidence="5">The sequence shown here is derived from an EMBL/GenBank/DDBJ whole genome shotgun (WGS) entry which is preliminary data.</text>
</comment>
<dbReference type="AlphaFoldDB" id="A0AAI9EF96"/>
<feature type="compositionally biased region" description="Acidic residues" evidence="2">
    <location>
        <begin position="1208"/>
        <end position="1217"/>
    </location>
</feature>
<gene>
    <name evidence="5" type="ORF">LECACI_7A009411</name>
</gene>
<dbReference type="SUPFAM" id="SSF52540">
    <property type="entry name" value="P-loop containing nucleoside triphosphate hydrolases"/>
    <property type="match status" value="1"/>
</dbReference>
<dbReference type="Pfam" id="PF00350">
    <property type="entry name" value="Dynamin_N"/>
    <property type="match status" value="1"/>
</dbReference>
<feature type="domain" description="Dynamin N-terminal" evidence="3">
    <location>
        <begin position="312"/>
        <end position="559"/>
    </location>
</feature>
<feature type="compositionally biased region" description="Polar residues" evidence="2">
    <location>
        <begin position="128"/>
        <end position="139"/>
    </location>
</feature>
<feature type="compositionally biased region" description="Basic and acidic residues" evidence="2">
    <location>
        <begin position="144"/>
        <end position="158"/>
    </location>
</feature>
<accession>A0AAI9EF96</accession>
<proteinExistence type="predicted"/>
<dbReference type="InterPro" id="IPR045063">
    <property type="entry name" value="Dynamin_N"/>
</dbReference>
<dbReference type="Gene3D" id="3.40.50.300">
    <property type="entry name" value="P-loop containing nucleotide triphosphate hydrolases"/>
    <property type="match status" value="1"/>
</dbReference>
<feature type="coiled-coil region" evidence="1">
    <location>
        <begin position="624"/>
        <end position="651"/>
    </location>
</feature>
<evidence type="ECO:0000256" key="1">
    <source>
        <dbReference type="SAM" id="Coils"/>
    </source>
</evidence>
<dbReference type="InterPro" id="IPR027417">
    <property type="entry name" value="P-loop_NTPase"/>
</dbReference>
<feature type="compositionally biased region" description="Acidic residues" evidence="2">
    <location>
        <begin position="692"/>
        <end position="710"/>
    </location>
</feature>
<feature type="region of interest" description="Disordered" evidence="2">
    <location>
        <begin position="120"/>
        <end position="263"/>
    </location>
</feature>
<feature type="compositionally biased region" description="Basic and acidic residues" evidence="2">
    <location>
        <begin position="1218"/>
        <end position="1229"/>
    </location>
</feature>
<feature type="compositionally biased region" description="Polar residues" evidence="2">
    <location>
        <begin position="215"/>
        <end position="229"/>
    </location>
</feature>
<feature type="region of interest" description="Disordered" evidence="2">
    <location>
        <begin position="659"/>
        <end position="726"/>
    </location>
</feature>
<protein>
    <recommendedName>
        <fullName evidence="7">Nuclear GTPase SLIP-GC</fullName>
    </recommendedName>
</protein>
<evidence type="ECO:0000259" key="3">
    <source>
        <dbReference type="Pfam" id="PF00350"/>
    </source>
</evidence>
<dbReference type="Proteomes" id="UP001296104">
    <property type="component" value="Unassembled WGS sequence"/>
</dbReference>
<name>A0AAI9EF96_9PEZI</name>
<evidence type="ECO:0000256" key="2">
    <source>
        <dbReference type="SAM" id="MobiDB-lite"/>
    </source>
</evidence>
<dbReference type="PANTHER" id="PTHR36681">
    <property type="entry name" value="NUCLEAR GTPASE, GERMINAL CENTER-ASSOCIATED, TANDEM DUPLICATE 3"/>
    <property type="match status" value="1"/>
</dbReference>
<keyword evidence="1" id="KW-0175">Coiled coil</keyword>
<feature type="region of interest" description="Disordered" evidence="2">
    <location>
        <begin position="1204"/>
        <end position="1229"/>
    </location>
</feature>
<feature type="compositionally biased region" description="Polar residues" evidence="2">
    <location>
        <begin position="169"/>
        <end position="181"/>
    </location>
</feature>
<dbReference type="PANTHER" id="PTHR36681:SF3">
    <property type="entry name" value="NUCLEAR GTPASE, GERMINAL CENTER-ASSOCIATED, TANDEM DUPLICATE 3"/>
    <property type="match status" value="1"/>
</dbReference>
<organism evidence="5 6">
    <name type="scientific">Lecanosticta acicola</name>
    <dbReference type="NCBI Taxonomy" id="111012"/>
    <lineage>
        <taxon>Eukaryota</taxon>
        <taxon>Fungi</taxon>
        <taxon>Dikarya</taxon>
        <taxon>Ascomycota</taxon>
        <taxon>Pezizomycotina</taxon>
        <taxon>Dothideomycetes</taxon>
        <taxon>Dothideomycetidae</taxon>
        <taxon>Mycosphaerellales</taxon>
        <taxon>Mycosphaerellaceae</taxon>
        <taxon>Lecanosticta</taxon>
    </lineage>
</organism>